<evidence type="ECO:0000256" key="9">
    <source>
        <dbReference type="PROSITE-ProRule" id="PRU01211"/>
    </source>
</evidence>
<dbReference type="GO" id="GO:0004222">
    <property type="term" value="F:metalloendopeptidase activity"/>
    <property type="evidence" value="ECO:0007669"/>
    <property type="project" value="UniProtKB-UniRule"/>
</dbReference>
<feature type="active site" evidence="9">
    <location>
        <position position="474"/>
    </location>
</feature>
<dbReference type="PANTHER" id="PTHR10127:SF779">
    <property type="entry name" value="METALLOENDOPEPTIDASE"/>
    <property type="match status" value="1"/>
</dbReference>
<feature type="binding site" evidence="9">
    <location>
        <position position="130"/>
    </location>
    <ligand>
        <name>Zn(2+)</name>
        <dbReference type="ChEBI" id="CHEBI:29105"/>
        <note>catalytic</note>
    </ligand>
</feature>
<keyword evidence="4 9" id="KW-0378">Hydrolase</keyword>
<evidence type="ECO:0000256" key="8">
    <source>
        <dbReference type="ARBA" id="ARBA00023157"/>
    </source>
</evidence>
<reference evidence="12 13" key="1">
    <citation type="journal article" date="2019" name="Genome Biol. Evol.">
        <title>Whole-Genome Sequencing of the Giant Devil Catfish, Bagarius yarrelli.</title>
        <authorList>
            <person name="Jiang W."/>
            <person name="Lv Y."/>
            <person name="Cheng L."/>
            <person name="Yang K."/>
            <person name="Chao B."/>
            <person name="Wang X."/>
            <person name="Li Y."/>
            <person name="Pan X."/>
            <person name="You X."/>
            <person name="Zhang Y."/>
            <person name="Yang J."/>
            <person name="Li J."/>
            <person name="Zhang X."/>
            <person name="Liu S."/>
            <person name="Sun C."/>
            <person name="Yang J."/>
            <person name="Shi Q."/>
        </authorList>
    </citation>
    <scope>NUCLEOTIDE SEQUENCE [LARGE SCALE GENOMIC DNA]</scope>
    <source>
        <strain evidence="12">JWS20170419001</strain>
        <tissue evidence="12">Muscle</tissue>
    </source>
</reference>
<keyword evidence="6 9" id="KW-0482">Metalloprotease</keyword>
<dbReference type="FunFam" id="3.40.390.10:FF:000040">
    <property type="entry name" value="Metalloendopeptidase"/>
    <property type="match status" value="2"/>
</dbReference>
<feature type="binding site" evidence="9">
    <location>
        <position position="483"/>
    </location>
    <ligand>
        <name>Zn(2+)</name>
        <dbReference type="ChEBI" id="CHEBI:29105"/>
        <note>catalytic</note>
    </ligand>
</feature>
<dbReference type="InterPro" id="IPR001506">
    <property type="entry name" value="Peptidase_M12A"/>
</dbReference>
<keyword evidence="8" id="KW-1015">Disulfide bond</keyword>
<evidence type="ECO:0000256" key="6">
    <source>
        <dbReference type="ARBA" id="ARBA00023049"/>
    </source>
</evidence>
<evidence type="ECO:0000256" key="3">
    <source>
        <dbReference type="ARBA" id="ARBA00022729"/>
    </source>
</evidence>
<dbReference type="PRINTS" id="PR00480">
    <property type="entry name" value="ASTACIN"/>
</dbReference>
<evidence type="ECO:0000256" key="10">
    <source>
        <dbReference type="RuleBase" id="RU361183"/>
    </source>
</evidence>
<comment type="cofactor">
    <cofactor evidence="9 10">
        <name>Zn(2+)</name>
        <dbReference type="ChEBI" id="CHEBI:29105"/>
    </cofactor>
    <text evidence="9 10">Binds 1 zinc ion per subunit.</text>
</comment>
<dbReference type="GO" id="GO:0006508">
    <property type="term" value="P:proteolysis"/>
    <property type="evidence" value="ECO:0007669"/>
    <property type="project" value="UniProtKB-KW"/>
</dbReference>
<protein>
    <recommendedName>
        <fullName evidence="10">Metalloendopeptidase</fullName>
        <ecNumber evidence="10">3.4.24.-</ecNumber>
    </recommendedName>
</protein>
<feature type="domain" description="Peptidase M12A" evidence="11">
    <location>
        <begin position="375"/>
        <end position="574"/>
    </location>
</feature>
<evidence type="ECO:0000259" key="11">
    <source>
        <dbReference type="PROSITE" id="PS51864"/>
    </source>
</evidence>
<keyword evidence="13" id="KW-1185">Reference proteome</keyword>
<feature type="binding site" evidence="9">
    <location>
        <position position="477"/>
    </location>
    <ligand>
        <name>Zn(2+)</name>
        <dbReference type="ChEBI" id="CHEBI:29105"/>
        <note>catalytic</note>
    </ligand>
</feature>
<gene>
    <name evidence="12" type="ORF">Baya_2743</name>
</gene>
<comment type="caution">
    <text evidence="12">The sequence shown here is derived from an EMBL/GenBank/DDBJ whole genome shotgun (WGS) entry which is preliminary data.</text>
</comment>
<evidence type="ECO:0000256" key="1">
    <source>
        <dbReference type="ARBA" id="ARBA00022670"/>
    </source>
</evidence>
<feature type="binding site" evidence="9">
    <location>
        <position position="134"/>
    </location>
    <ligand>
        <name>Zn(2+)</name>
        <dbReference type="ChEBI" id="CHEBI:29105"/>
        <note>catalytic</note>
    </ligand>
</feature>
<feature type="binding site" evidence="9">
    <location>
        <position position="473"/>
    </location>
    <ligand>
        <name>Zn(2+)</name>
        <dbReference type="ChEBI" id="CHEBI:29105"/>
        <note>catalytic</note>
    </ligand>
</feature>
<feature type="active site" evidence="9">
    <location>
        <position position="131"/>
    </location>
</feature>
<keyword evidence="7" id="KW-0865">Zymogen</keyword>
<comment type="caution">
    <text evidence="9">Lacks conserved residue(s) required for the propagation of feature annotation.</text>
</comment>
<dbReference type="GO" id="GO:0008270">
    <property type="term" value="F:zinc ion binding"/>
    <property type="evidence" value="ECO:0007669"/>
    <property type="project" value="UniProtKB-UniRule"/>
</dbReference>
<dbReference type="PANTHER" id="PTHR10127">
    <property type="entry name" value="DISCOIDIN, CUB, EGF, LAMININ , AND ZINC METALLOPROTEASE DOMAIN CONTAINING"/>
    <property type="match status" value="1"/>
</dbReference>
<keyword evidence="1 9" id="KW-0645">Protease</keyword>
<dbReference type="Proteomes" id="UP000319801">
    <property type="component" value="Unassembled WGS sequence"/>
</dbReference>
<dbReference type="PROSITE" id="PS51864">
    <property type="entry name" value="ASTACIN"/>
    <property type="match status" value="3"/>
</dbReference>
<evidence type="ECO:0000256" key="7">
    <source>
        <dbReference type="ARBA" id="ARBA00023145"/>
    </source>
</evidence>
<organism evidence="12 13">
    <name type="scientific">Bagarius yarrelli</name>
    <name type="common">Goonch</name>
    <name type="synonym">Bagrus yarrelli</name>
    <dbReference type="NCBI Taxonomy" id="175774"/>
    <lineage>
        <taxon>Eukaryota</taxon>
        <taxon>Metazoa</taxon>
        <taxon>Chordata</taxon>
        <taxon>Craniata</taxon>
        <taxon>Vertebrata</taxon>
        <taxon>Euteleostomi</taxon>
        <taxon>Actinopterygii</taxon>
        <taxon>Neopterygii</taxon>
        <taxon>Teleostei</taxon>
        <taxon>Ostariophysi</taxon>
        <taxon>Siluriformes</taxon>
        <taxon>Sisoridae</taxon>
        <taxon>Sisorinae</taxon>
        <taxon>Bagarius</taxon>
    </lineage>
</organism>
<evidence type="ECO:0000256" key="4">
    <source>
        <dbReference type="ARBA" id="ARBA00022801"/>
    </source>
</evidence>
<proteinExistence type="predicted"/>
<keyword evidence="3" id="KW-0732">Signal</keyword>
<evidence type="ECO:0000256" key="2">
    <source>
        <dbReference type="ARBA" id="ARBA00022723"/>
    </source>
</evidence>
<dbReference type="EMBL" id="VCAZ01000011">
    <property type="protein sequence ID" value="TSK38327.1"/>
    <property type="molecule type" value="Genomic_DNA"/>
</dbReference>
<dbReference type="SUPFAM" id="SSF55486">
    <property type="entry name" value="Metalloproteases ('zincins'), catalytic domain"/>
    <property type="match status" value="3"/>
</dbReference>
<evidence type="ECO:0000256" key="5">
    <source>
        <dbReference type="ARBA" id="ARBA00022833"/>
    </source>
</evidence>
<dbReference type="Gene3D" id="3.40.390.10">
    <property type="entry name" value="Collagenase (Catalytic Domain)"/>
    <property type="match status" value="3"/>
</dbReference>
<evidence type="ECO:0000313" key="13">
    <source>
        <dbReference type="Proteomes" id="UP000319801"/>
    </source>
</evidence>
<evidence type="ECO:0000313" key="12">
    <source>
        <dbReference type="EMBL" id="TSK38327.1"/>
    </source>
</evidence>
<keyword evidence="5 9" id="KW-0862">Zinc</keyword>
<dbReference type="OrthoDB" id="291007at2759"/>
<dbReference type="InterPro" id="IPR024079">
    <property type="entry name" value="MetalloPept_cat_dom_sf"/>
</dbReference>
<dbReference type="Pfam" id="PF01400">
    <property type="entry name" value="Astacin"/>
    <property type="match status" value="3"/>
</dbReference>
<keyword evidence="2 9" id="KW-0479">Metal-binding</keyword>
<feature type="domain" description="Peptidase M12A" evidence="11">
    <location>
        <begin position="284"/>
        <end position="353"/>
    </location>
</feature>
<name>A0A556TQG2_BAGYA</name>
<accession>A0A556TQG2</accession>
<feature type="domain" description="Peptidase M12A" evidence="11">
    <location>
        <begin position="32"/>
        <end position="231"/>
    </location>
</feature>
<sequence>MLVVCVSALGRDADEPELVEGDIAIPRDTERNADPCTSTGCMWPKSSDGYVYVPYVILNHYSSSELQVIQRGLDSFSSFSCIRFIRRSNQRDHISIESRNGCYSYVGRRGYGQTVSLARSGCVYYHTIQHELLHALGFNHEQTRSDRDSYIRVGWENIQSGMEHNFNKIATLNQGTSYDYNSVMQYHRTAFSMNGLPTMIPIPDPNVSFGQASQMSRNDIERLNRLYRCCRDADEPELVEGDIAIPKDTERNADPCTSTGCMWPKYSDGKVSISSQAVFKGYCGMEHNFNKIATLNQGTSYDYNSVMQYHRTAFSKNGLPTMIPIPDPNVSIGQATQMSGNDIDSLNRLYKCYRDADEPELVEGDIAVPQNTERNADPCTSTGCMWPKSSDGKVYVPYVILNQYASSELQVIQRGLDSFASFSCIRFVPRSNQRDYISIESRNGCYSYVGRLGNSQTVSLARFGCIYHNTVQHELLHALGFNHEQTRSDRDSYIRVAWENIESGMEHNFNKIATLNQGTPYDYNSVMQYHRTAFSKNGLPTMIPIPNPNVSFGQATQMSRNDIDRLNRLYKCCVPELSGEMKRKAATRGVHCSRYFHKAKS</sequence>
<dbReference type="AlphaFoldDB" id="A0A556TQG2"/>
<dbReference type="EC" id="3.4.24.-" evidence="10"/>
<dbReference type="SMART" id="SM00235">
    <property type="entry name" value="ZnMc"/>
    <property type="match status" value="2"/>
</dbReference>
<dbReference type="InterPro" id="IPR006026">
    <property type="entry name" value="Peptidase_Metallo"/>
</dbReference>
<feature type="binding site" evidence="9">
    <location>
        <position position="140"/>
    </location>
    <ligand>
        <name>Zn(2+)</name>
        <dbReference type="ChEBI" id="CHEBI:29105"/>
        <note>catalytic</note>
    </ligand>
</feature>